<dbReference type="InterPro" id="IPR027417">
    <property type="entry name" value="P-loop_NTPase"/>
</dbReference>
<gene>
    <name evidence="1" type="ORF">IPA_06805</name>
</gene>
<dbReference type="SUPFAM" id="SSF52540">
    <property type="entry name" value="P-loop containing nucleoside triphosphate hydrolases"/>
    <property type="match status" value="1"/>
</dbReference>
<organism evidence="1 2">
    <name type="scientific">Ignicoccus pacificus DSM 13166</name>
    <dbReference type="NCBI Taxonomy" id="940294"/>
    <lineage>
        <taxon>Archaea</taxon>
        <taxon>Thermoproteota</taxon>
        <taxon>Thermoprotei</taxon>
        <taxon>Desulfurococcales</taxon>
        <taxon>Desulfurococcaceae</taxon>
        <taxon>Ignicoccus</taxon>
    </lineage>
</organism>
<accession>A0A977KBI7</accession>
<dbReference type="KEGG" id="ipc:IPA_06805"/>
<evidence type="ECO:0000313" key="2">
    <source>
        <dbReference type="Proteomes" id="UP001063698"/>
    </source>
</evidence>
<dbReference type="Proteomes" id="UP001063698">
    <property type="component" value="Chromosome"/>
</dbReference>
<sequence length="285" mass="32280">MRIRVESDEIRASLELDQVNVIYGPPSSGKTTLLKTLYLALSMKYSGCLKHRTTAILLSHLVEGIKHDKCEQGQLIKCEFEVPIDLIKNAVDSTLASLFSLLQVPPANVFIEDENPLDLSKRIKELCNLRVRVGTFSFITMRCEGNSVKGTWAWDQSEEIPFPPDIIAETLLPSSEVEVTYLPSGRSDLVKLRKVEGPLHLSCFSDTYEAEGSSFEVERDVLKQSLKHDWILIENFWGDKYSLDLLKEFLRQVLEKGANVVIETRDERVVEAVRGVGRILELPFK</sequence>
<evidence type="ECO:0000313" key="1">
    <source>
        <dbReference type="EMBL" id="UXD22627.1"/>
    </source>
</evidence>
<proteinExistence type="predicted"/>
<dbReference type="AlphaFoldDB" id="A0A977KBI7"/>
<name>A0A977KBI7_9CREN</name>
<reference evidence="1" key="1">
    <citation type="submission" date="2013-11" db="EMBL/GenBank/DDBJ databases">
        <title>Comparative genomics of Ignicoccus.</title>
        <authorList>
            <person name="Podar M."/>
        </authorList>
    </citation>
    <scope>NUCLEOTIDE SEQUENCE</scope>
    <source>
        <strain evidence="1">DSM 13166</strain>
    </source>
</reference>
<keyword evidence="2" id="KW-1185">Reference proteome</keyword>
<protein>
    <submittedName>
        <fullName evidence="1">Uncharacterized protein</fullName>
    </submittedName>
</protein>
<dbReference type="EMBL" id="CP006868">
    <property type="protein sequence ID" value="UXD22627.1"/>
    <property type="molecule type" value="Genomic_DNA"/>
</dbReference>